<dbReference type="Proteomes" id="UP001049176">
    <property type="component" value="Chromosome 4"/>
</dbReference>
<dbReference type="GO" id="GO:0043565">
    <property type="term" value="F:sequence-specific DNA binding"/>
    <property type="evidence" value="ECO:0007669"/>
    <property type="project" value="InterPro"/>
</dbReference>
<dbReference type="GO" id="GO:0008270">
    <property type="term" value="F:zinc ion binding"/>
    <property type="evidence" value="ECO:0007669"/>
    <property type="project" value="UniProtKB-KW"/>
</dbReference>
<evidence type="ECO:0000313" key="10">
    <source>
        <dbReference type="Proteomes" id="UP001049176"/>
    </source>
</evidence>
<dbReference type="PROSITE" id="PS00344">
    <property type="entry name" value="GATA_ZN_FINGER_1"/>
    <property type="match status" value="3"/>
</dbReference>
<dbReference type="OrthoDB" id="515401at2759"/>
<evidence type="ECO:0000256" key="7">
    <source>
        <dbReference type="SAM" id="MobiDB-lite"/>
    </source>
</evidence>
<feature type="region of interest" description="Disordered" evidence="7">
    <location>
        <begin position="1"/>
        <end position="89"/>
    </location>
</feature>
<proteinExistence type="predicted"/>
<feature type="compositionally biased region" description="Polar residues" evidence="7">
    <location>
        <begin position="144"/>
        <end position="155"/>
    </location>
</feature>
<dbReference type="SMART" id="SM00401">
    <property type="entry name" value="ZnF_GATA"/>
    <property type="match status" value="3"/>
</dbReference>
<evidence type="ECO:0000256" key="2">
    <source>
        <dbReference type="ARBA" id="ARBA00022771"/>
    </source>
</evidence>
<dbReference type="PROSITE" id="PS50114">
    <property type="entry name" value="GATA_ZN_FINGER_2"/>
    <property type="match status" value="3"/>
</dbReference>
<dbReference type="PANTHER" id="PTHR47172">
    <property type="entry name" value="OS01G0976800 PROTEIN"/>
    <property type="match status" value="1"/>
</dbReference>
<evidence type="ECO:0000256" key="3">
    <source>
        <dbReference type="ARBA" id="ARBA00022833"/>
    </source>
</evidence>
<dbReference type="RefSeq" id="XP_043010003.1">
    <property type="nucleotide sequence ID" value="XM_043151921.1"/>
</dbReference>
<keyword evidence="10" id="KW-1185">Reference proteome</keyword>
<name>A0A9P7S1S4_9AGAR</name>
<feature type="compositionally biased region" description="Low complexity" evidence="7">
    <location>
        <begin position="232"/>
        <end position="248"/>
    </location>
</feature>
<feature type="compositionally biased region" description="Acidic residues" evidence="7">
    <location>
        <begin position="249"/>
        <end position="266"/>
    </location>
</feature>
<dbReference type="EMBL" id="CM032184">
    <property type="protein sequence ID" value="KAG7093533.1"/>
    <property type="molecule type" value="Genomic_DNA"/>
</dbReference>
<dbReference type="GeneID" id="66076281"/>
<feature type="compositionally biased region" description="Basic residues" evidence="7">
    <location>
        <begin position="50"/>
        <end position="62"/>
    </location>
</feature>
<feature type="compositionally biased region" description="Basic and acidic residues" evidence="7">
    <location>
        <begin position="134"/>
        <end position="143"/>
    </location>
</feature>
<dbReference type="InterPro" id="IPR013088">
    <property type="entry name" value="Znf_NHR/GATA"/>
</dbReference>
<evidence type="ECO:0000259" key="8">
    <source>
        <dbReference type="PROSITE" id="PS50114"/>
    </source>
</evidence>
<keyword evidence="5" id="KW-0804">Transcription</keyword>
<dbReference type="Pfam" id="PF00320">
    <property type="entry name" value="GATA"/>
    <property type="match status" value="3"/>
</dbReference>
<evidence type="ECO:0000313" key="9">
    <source>
        <dbReference type="EMBL" id="KAG7093533.1"/>
    </source>
</evidence>
<reference evidence="9" key="1">
    <citation type="journal article" date="2021" name="Genome Biol. Evol.">
        <title>The assembled and annotated genome of the fairy-ring fungus Marasmius oreades.</title>
        <authorList>
            <person name="Hiltunen M."/>
            <person name="Ament-Velasquez S.L."/>
            <person name="Johannesson H."/>
        </authorList>
    </citation>
    <scope>NUCLEOTIDE SEQUENCE</scope>
    <source>
        <strain evidence="9">03SP1</strain>
    </source>
</reference>
<feature type="compositionally biased region" description="Polar residues" evidence="7">
    <location>
        <begin position="1"/>
        <end position="19"/>
    </location>
</feature>
<accession>A0A9P7S1S4</accession>
<protein>
    <recommendedName>
        <fullName evidence="8">GATA-type domain-containing protein</fullName>
    </recommendedName>
</protein>
<organism evidence="9 10">
    <name type="scientific">Marasmius oreades</name>
    <name type="common">fairy-ring Marasmius</name>
    <dbReference type="NCBI Taxonomy" id="181124"/>
    <lineage>
        <taxon>Eukaryota</taxon>
        <taxon>Fungi</taxon>
        <taxon>Dikarya</taxon>
        <taxon>Basidiomycota</taxon>
        <taxon>Agaricomycotina</taxon>
        <taxon>Agaricomycetes</taxon>
        <taxon>Agaricomycetidae</taxon>
        <taxon>Agaricales</taxon>
        <taxon>Marasmiineae</taxon>
        <taxon>Marasmiaceae</taxon>
        <taxon>Marasmius</taxon>
    </lineage>
</organism>
<feature type="domain" description="GATA-type" evidence="8">
    <location>
        <begin position="140"/>
        <end position="179"/>
    </location>
</feature>
<gene>
    <name evidence="9" type="ORF">E1B28_007205</name>
</gene>
<feature type="region of interest" description="Disordered" evidence="7">
    <location>
        <begin position="232"/>
        <end position="277"/>
    </location>
</feature>
<keyword evidence="4" id="KW-0805">Transcription regulation</keyword>
<feature type="region of interest" description="Disordered" evidence="7">
    <location>
        <begin position="134"/>
        <end position="158"/>
    </location>
</feature>
<dbReference type="KEGG" id="more:E1B28_007205"/>
<dbReference type="GO" id="GO:0006355">
    <property type="term" value="P:regulation of DNA-templated transcription"/>
    <property type="evidence" value="ECO:0007669"/>
    <property type="project" value="InterPro"/>
</dbReference>
<evidence type="ECO:0000256" key="1">
    <source>
        <dbReference type="ARBA" id="ARBA00022723"/>
    </source>
</evidence>
<dbReference type="Gene3D" id="3.30.50.10">
    <property type="entry name" value="Erythroid Transcription Factor GATA-1, subunit A"/>
    <property type="match status" value="3"/>
</dbReference>
<feature type="domain" description="GATA-type" evidence="8">
    <location>
        <begin position="73"/>
        <end position="103"/>
    </location>
</feature>
<feature type="domain" description="GATA-type" evidence="8">
    <location>
        <begin position="196"/>
        <end position="233"/>
    </location>
</feature>
<sequence length="347" mass="37674">MLSRSLPSASSTTEPGSDTTYHRPSPRSSPRFSPYPSQPSSTDDSDTPQYKRRTGSRGKKGRGPREKPPGVHSCANCQATSSPEWRRGPSGNKDLCNACGLRYATSKKKGGSNYDFPTPAATATRILVKSIRDQNSHSHENQRKSCSNCMTTTSPEWRKGPTGEKDLCNACGLRFARKGNFISSSTDSAGSPTACCISCRTTTTPEWRRGPSGNKDLCNACGLRYARTGHLSPGASSSSSSSNSSAAPSDDDPESQSDDPESDSEYEASQYSQYGPPSRPQIEQTLISLFYHSTPASIFPTQKLIHEWARALQVNVGWVVSWVRREQEKIWTVAVEGFDGIQGVAQS</sequence>
<keyword evidence="2 6" id="KW-0863">Zinc-finger</keyword>
<evidence type="ECO:0000256" key="4">
    <source>
        <dbReference type="ARBA" id="ARBA00023015"/>
    </source>
</evidence>
<keyword evidence="3" id="KW-0862">Zinc</keyword>
<dbReference type="AlphaFoldDB" id="A0A9P7S1S4"/>
<keyword evidence="1" id="KW-0479">Metal-binding</keyword>
<comment type="caution">
    <text evidence="9">The sequence shown here is derived from an EMBL/GenBank/DDBJ whole genome shotgun (WGS) entry which is preliminary data.</text>
</comment>
<dbReference type="CDD" id="cd00202">
    <property type="entry name" value="ZnF_GATA"/>
    <property type="match status" value="3"/>
</dbReference>
<evidence type="ECO:0000256" key="6">
    <source>
        <dbReference type="PROSITE-ProRule" id="PRU00094"/>
    </source>
</evidence>
<dbReference type="InterPro" id="IPR000679">
    <property type="entry name" value="Znf_GATA"/>
</dbReference>
<evidence type="ECO:0000256" key="5">
    <source>
        <dbReference type="ARBA" id="ARBA00023163"/>
    </source>
</evidence>
<dbReference type="PANTHER" id="PTHR47172:SF24">
    <property type="entry name" value="GATA ZINC FINGER DOMAIN-CONTAINING PROTEIN 14-RELATED"/>
    <property type="match status" value="1"/>
</dbReference>
<feature type="compositionally biased region" description="Low complexity" evidence="7">
    <location>
        <begin position="26"/>
        <end position="42"/>
    </location>
</feature>
<dbReference type="SUPFAM" id="SSF57716">
    <property type="entry name" value="Glucocorticoid receptor-like (DNA-binding domain)"/>
    <property type="match status" value="3"/>
</dbReference>